<evidence type="ECO:0000313" key="3">
    <source>
        <dbReference type="Proteomes" id="UP000252081"/>
    </source>
</evidence>
<dbReference type="Gene3D" id="3.90.50.10">
    <property type="entry name" value="Photosynthetic Reaction Center, subunit H, domain 2"/>
    <property type="match status" value="1"/>
</dbReference>
<dbReference type="GO" id="GO:0019684">
    <property type="term" value="P:photosynthesis, light reaction"/>
    <property type="evidence" value="ECO:0007669"/>
    <property type="project" value="InterPro"/>
</dbReference>
<reference evidence="2 3" key="1">
    <citation type="submission" date="2018-07" db="EMBL/GenBank/DDBJ databases">
        <title>A draft genome of a endophytic bacteria, a new species of Pedobacter.</title>
        <authorList>
            <person name="Zhang Z.D."/>
            <person name="Chen Z.J."/>
        </authorList>
    </citation>
    <scope>NUCLEOTIDE SEQUENCE [LARGE SCALE GENOMIC DNA]</scope>
    <source>
        <strain evidence="2 3">RS10</strain>
    </source>
</reference>
<evidence type="ECO:0000313" key="2">
    <source>
        <dbReference type="EMBL" id="RBQ11426.1"/>
    </source>
</evidence>
<dbReference type="Proteomes" id="UP000252081">
    <property type="component" value="Unassembled WGS sequence"/>
</dbReference>
<comment type="caution">
    <text evidence="2">The sequence shown here is derived from an EMBL/GenBank/DDBJ whole genome shotgun (WGS) entry which is preliminary data.</text>
</comment>
<dbReference type="InterPro" id="IPR027275">
    <property type="entry name" value="PRC-brl_dom"/>
</dbReference>
<dbReference type="AlphaFoldDB" id="A0A366LC44"/>
<accession>A0A366LC44</accession>
<keyword evidence="3" id="KW-1185">Reference proteome</keyword>
<dbReference type="SUPFAM" id="SSF50346">
    <property type="entry name" value="PRC-barrel domain"/>
    <property type="match status" value="1"/>
</dbReference>
<dbReference type="EMBL" id="QNQU01000002">
    <property type="protein sequence ID" value="RBQ11426.1"/>
    <property type="molecule type" value="Genomic_DNA"/>
</dbReference>
<dbReference type="RefSeq" id="WP_113947340.1">
    <property type="nucleotide sequence ID" value="NZ_QNQU01000002.1"/>
</dbReference>
<gene>
    <name evidence="2" type="ORF">DRW42_02895</name>
</gene>
<dbReference type="GO" id="GO:0030077">
    <property type="term" value="C:plasma membrane light-harvesting complex"/>
    <property type="evidence" value="ECO:0007669"/>
    <property type="project" value="InterPro"/>
</dbReference>
<dbReference type="OrthoDB" id="1422173at2"/>
<dbReference type="Pfam" id="PF05239">
    <property type="entry name" value="PRC"/>
    <property type="match status" value="1"/>
</dbReference>
<feature type="domain" description="PRC-barrel" evidence="1">
    <location>
        <begin position="27"/>
        <end position="90"/>
    </location>
</feature>
<protein>
    <recommendedName>
        <fullName evidence="1">PRC-barrel domain-containing protein</fullName>
    </recommendedName>
</protein>
<dbReference type="InterPro" id="IPR011033">
    <property type="entry name" value="PRC_barrel-like_sf"/>
</dbReference>
<name>A0A366LC44_9SPHI</name>
<evidence type="ECO:0000259" key="1">
    <source>
        <dbReference type="Pfam" id="PF05239"/>
    </source>
</evidence>
<organism evidence="2 3">
    <name type="scientific">Pedobacter miscanthi</name>
    <dbReference type="NCBI Taxonomy" id="2259170"/>
    <lineage>
        <taxon>Bacteria</taxon>
        <taxon>Pseudomonadati</taxon>
        <taxon>Bacteroidota</taxon>
        <taxon>Sphingobacteriia</taxon>
        <taxon>Sphingobacteriales</taxon>
        <taxon>Sphingobacteriaceae</taxon>
        <taxon>Pedobacter</taxon>
    </lineage>
</organism>
<sequence length="161" mass="18417">MNYNQITYSNLLELSHSDYTLTSGEANIKGWPVKTGENRIGKVADLLFDPEADTVRYVIVLLDEGTTTVEEKKILVPIGLIDLDTNEKAVLAPDFHQDQLEAMPRYIMDEVTPEMENQIRQVIGSPAALVMEDEAVEIDRQNFYRHHHFDKNIFPQGRENN</sequence>
<proteinExistence type="predicted"/>
<dbReference type="InterPro" id="IPR014747">
    <property type="entry name" value="Bac_photo_RC_H_C"/>
</dbReference>